<dbReference type="GO" id="GO:0005524">
    <property type="term" value="F:ATP binding"/>
    <property type="evidence" value="ECO:0007669"/>
    <property type="project" value="UniProtKB-KW"/>
</dbReference>
<dbReference type="SUPFAM" id="SSF52402">
    <property type="entry name" value="Adenine nucleotide alpha hydrolases-like"/>
    <property type="match status" value="1"/>
</dbReference>
<evidence type="ECO:0000313" key="13">
    <source>
        <dbReference type="Proteomes" id="UP000580517"/>
    </source>
</evidence>
<dbReference type="GO" id="GO:0004066">
    <property type="term" value="F:asparagine synthase (glutamine-hydrolyzing) activity"/>
    <property type="evidence" value="ECO:0007669"/>
    <property type="project" value="UniProtKB-EC"/>
</dbReference>
<dbReference type="EC" id="6.3.5.4" evidence="3"/>
<dbReference type="PROSITE" id="PS51278">
    <property type="entry name" value="GATASE_TYPE_2"/>
    <property type="match status" value="1"/>
</dbReference>
<proteinExistence type="inferred from homology"/>
<protein>
    <recommendedName>
        <fullName evidence="3">asparagine synthase (glutamine-hydrolyzing)</fullName>
        <ecNumber evidence="3">6.3.5.4</ecNumber>
    </recommendedName>
</protein>
<keyword evidence="8" id="KW-0061">Asparagine biosynthesis</keyword>
<dbReference type="Pfam" id="PF00733">
    <property type="entry name" value="Asn_synthase"/>
    <property type="match status" value="1"/>
</dbReference>
<dbReference type="PANTHER" id="PTHR43284:SF1">
    <property type="entry name" value="ASPARAGINE SYNTHETASE"/>
    <property type="match status" value="1"/>
</dbReference>
<sequence>MCGIVGVFSPHGSTGLQQAAASMAHAIAHRGPDGAGVWVEQRVGLALGHRRLSVIDPSPAGEQPMHSACGRYVMVFNGEIYNHELLRLELEKAQQAPAFWRGHSDTETLLACFAAWGVERTLQATVGMFAVALWDRLSCCLTLARDRMGEKPIYWGWNGGRLLFASELKAFKACPGFVADIDRDAIALLLRHACIPAPYCIYAGLHKLCPGMYVSLPLGRQDAARAAQPVSYWRLNDAVQSGLASPFSGTVDEAISALDRQLAASVRAQMLSDVPLGAFLSGGVDSTLIVALMQNQSSEPVRTFTIGFDDQHYDEASHARAIAAHLGTQHTELYIEPQDMLTVVGLLPTLYDEPFADSSQIPTYLVSRLARQHVTVALSGDGGDELFGGYNTYHFAPSIWQRIDGLPSSLRNALAAGLSKPSVTAWNRALLPLQRCLPSGLNALSGERLHKLASLLPARSREDFYLRLSSHWSRPESIVLGAQEPSTLLGLPQAWPESDHFEHWMMAMGAQTYMADDILVKVDRASMANSLEVRSPMLDHRLVELAWRMPLDLKIRNGTGKWLLRQVLNRYIPQSLMERPKMGFCVPLAAWLRGPLRDWSEALLSTSRLRNDGYFDDQRVRAAWTAHTDNLNDCSSKLWCVLMFQAWLDEERSVALALAP</sequence>
<dbReference type="InterPro" id="IPR017932">
    <property type="entry name" value="GATase_2_dom"/>
</dbReference>
<evidence type="ECO:0000256" key="9">
    <source>
        <dbReference type="PIRSR" id="PIRSR001589-2"/>
    </source>
</evidence>
<keyword evidence="4 9" id="KW-0547">Nucleotide-binding</keyword>
<dbReference type="PIRSF" id="PIRSF001589">
    <property type="entry name" value="Asn_synthetase_glu-h"/>
    <property type="match status" value="1"/>
</dbReference>
<dbReference type="NCBIfam" id="TIGR01536">
    <property type="entry name" value="asn_synth_AEB"/>
    <property type="match status" value="1"/>
</dbReference>
<keyword evidence="5 9" id="KW-0067">ATP-binding</keyword>
<accession>A0A853FGD7</accession>
<keyword evidence="6 8" id="KW-0315">Glutamine amidotransferase</keyword>
<feature type="binding site" evidence="9">
    <location>
        <begin position="379"/>
        <end position="380"/>
    </location>
    <ligand>
        <name>ATP</name>
        <dbReference type="ChEBI" id="CHEBI:30616"/>
    </ligand>
</feature>
<evidence type="ECO:0000313" key="12">
    <source>
        <dbReference type="EMBL" id="NYT38947.1"/>
    </source>
</evidence>
<dbReference type="Proteomes" id="UP000580517">
    <property type="component" value="Unassembled WGS sequence"/>
</dbReference>
<dbReference type="GO" id="GO:0006529">
    <property type="term" value="P:asparagine biosynthetic process"/>
    <property type="evidence" value="ECO:0007669"/>
    <property type="project" value="UniProtKB-KW"/>
</dbReference>
<evidence type="ECO:0000256" key="10">
    <source>
        <dbReference type="PIRSR" id="PIRSR001589-3"/>
    </source>
</evidence>
<dbReference type="InterPro" id="IPR014729">
    <property type="entry name" value="Rossmann-like_a/b/a_fold"/>
</dbReference>
<dbReference type="InterPro" id="IPR001962">
    <property type="entry name" value="Asn_synthase"/>
</dbReference>
<keyword evidence="13" id="KW-1185">Reference proteome</keyword>
<organism evidence="12 13">
    <name type="scientific">Allopusillimonas soli</name>
    <dbReference type="NCBI Taxonomy" id="659016"/>
    <lineage>
        <taxon>Bacteria</taxon>
        <taxon>Pseudomonadati</taxon>
        <taxon>Pseudomonadota</taxon>
        <taxon>Betaproteobacteria</taxon>
        <taxon>Burkholderiales</taxon>
        <taxon>Alcaligenaceae</taxon>
        <taxon>Allopusillimonas</taxon>
    </lineage>
</organism>
<feature type="active site" description="For GATase activity" evidence="8">
    <location>
        <position position="2"/>
    </location>
</feature>
<evidence type="ECO:0000256" key="1">
    <source>
        <dbReference type="ARBA" id="ARBA00005187"/>
    </source>
</evidence>
<name>A0A853FGD7_9BURK</name>
<feature type="site" description="Important for beta-aspartyl-AMP intermediate formation" evidence="10">
    <location>
        <position position="381"/>
    </location>
</feature>
<dbReference type="PANTHER" id="PTHR43284">
    <property type="entry name" value="ASPARAGINE SYNTHETASE (GLUTAMINE-HYDROLYZING)"/>
    <property type="match status" value="1"/>
</dbReference>
<evidence type="ECO:0000256" key="2">
    <source>
        <dbReference type="ARBA" id="ARBA00005752"/>
    </source>
</evidence>
<feature type="binding site" evidence="9">
    <location>
        <position position="105"/>
    </location>
    <ligand>
        <name>L-glutamine</name>
        <dbReference type="ChEBI" id="CHEBI:58359"/>
    </ligand>
</feature>
<reference evidence="12 13" key="1">
    <citation type="submission" date="2020-07" db="EMBL/GenBank/DDBJ databases">
        <title>Taxonomic revisions and descriptions of new bacterial species based on genomic comparisons in the high-G+C-content subgroup of the family Alcaligenaceae.</title>
        <authorList>
            <person name="Szabo A."/>
            <person name="Felfoldi T."/>
        </authorList>
    </citation>
    <scope>NUCLEOTIDE SEQUENCE [LARGE SCALE GENOMIC DNA]</scope>
    <source>
        <strain evidence="12 13">DSM 25264</strain>
    </source>
</reference>
<dbReference type="InterPro" id="IPR006426">
    <property type="entry name" value="Asn_synth_AEB"/>
</dbReference>
<keyword evidence="8" id="KW-0028">Amino-acid biosynthesis</keyword>
<dbReference type="OrthoDB" id="9763290at2"/>
<dbReference type="Pfam" id="PF13522">
    <property type="entry name" value="GATase_6"/>
    <property type="match status" value="1"/>
</dbReference>
<dbReference type="CDD" id="cd00712">
    <property type="entry name" value="AsnB"/>
    <property type="match status" value="1"/>
</dbReference>
<dbReference type="AlphaFoldDB" id="A0A853FGD7"/>
<comment type="caution">
    <text evidence="12">The sequence shown here is derived from an EMBL/GenBank/DDBJ whole genome shotgun (WGS) entry which is preliminary data.</text>
</comment>
<comment type="catalytic activity">
    <reaction evidence="7">
        <text>L-aspartate + L-glutamine + ATP + H2O = L-asparagine + L-glutamate + AMP + diphosphate + H(+)</text>
        <dbReference type="Rhea" id="RHEA:12228"/>
        <dbReference type="ChEBI" id="CHEBI:15377"/>
        <dbReference type="ChEBI" id="CHEBI:15378"/>
        <dbReference type="ChEBI" id="CHEBI:29985"/>
        <dbReference type="ChEBI" id="CHEBI:29991"/>
        <dbReference type="ChEBI" id="CHEBI:30616"/>
        <dbReference type="ChEBI" id="CHEBI:33019"/>
        <dbReference type="ChEBI" id="CHEBI:58048"/>
        <dbReference type="ChEBI" id="CHEBI:58359"/>
        <dbReference type="ChEBI" id="CHEBI:456215"/>
        <dbReference type="EC" id="6.3.5.4"/>
    </reaction>
</comment>
<dbReference type="CDD" id="cd01991">
    <property type="entry name" value="Asn_synthase_B_C"/>
    <property type="match status" value="1"/>
</dbReference>
<evidence type="ECO:0000256" key="4">
    <source>
        <dbReference type="ARBA" id="ARBA00022741"/>
    </source>
</evidence>
<feature type="binding site" evidence="9">
    <location>
        <position position="306"/>
    </location>
    <ligand>
        <name>ATP</name>
        <dbReference type="ChEBI" id="CHEBI:30616"/>
    </ligand>
</feature>
<dbReference type="Gene3D" id="3.60.20.10">
    <property type="entry name" value="Glutamine Phosphoribosylpyrophosphate, subunit 1, domain 1"/>
    <property type="match status" value="1"/>
</dbReference>
<comment type="similarity">
    <text evidence="2">Belongs to the asparagine synthetase family.</text>
</comment>
<evidence type="ECO:0000256" key="6">
    <source>
        <dbReference type="ARBA" id="ARBA00022962"/>
    </source>
</evidence>
<dbReference type="InterPro" id="IPR051786">
    <property type="entry name" value="ASN_synthetase/amidase"/>
</dbReference>
<evidence type="ECO:0000256" key="7">
    <source>
        <dbReference type="ARBA" id="ARBA00048741"/>
    </source>
</evidence>
<evidence type="ECO:0000256" key="5">
    <source>
        <dbReference type="ARBA" id="ARBA00022840"/>
    </source>
</evidence>
<dbReference type="SUPFAM" id="SSF56235">
    <property type="entry name" value="N-terminal nucleophile aminohydrolases (Ntn hydrolases)"/>
    <property type="match status" value="1"/>
</dbReference>
<evidence type="ECO:0000256" key="3">
    <source>
        <dbReference type="ARBA" id="ARBA00012737"/>
    </source>
</evidence>
<evidence type="ECO:0000256" key="8">
    <source>
        <dbReference type="PIRSR" id="PIRSR001589-1"/>
    </source>
</evidence>
<comment type="pathway">
    <text evidence="1">Amino-acid biosynthesis; L-asparagine biosynthesis; L-asparagine from L-aspartate (L-Gln route): step 1/1.</text>
</comment>
<dbReference type="InterPro" id="IPR033738">
    <property type="entry name" value="AsnB_N"/>
</dbReference>
<dbReference type="InterPro" id="IPR029055">
    <property type="entry name" value="Ntn_hydrolases_N"/>
</dbReference>
<dbReference type="EMBL" id="JACCEW010000008">
    <property type="protein sequence ID" value="NYT38947.1"/>
    <property type="molecule type" value="Genomic_DNA"/>
</dbReference>
<keyword evidence="12" id="KW-0436">Ligase</keyword>
<gene>
    <name evidence="12" type="primary">asnB</name>
    <name evidence="12" type="ORF">H0A68_18890</name>
</gene>
<dbReference type="Gene3D" id="3.40.50.620">
    <property type="entry name" value="HUPs"/>
    <property type="match status" value="2"/>
</dbReference>
<dbReference type="RefSeq" id="WP_129971358.1">
    <property type="nucleotide sequence ID" value="NZ_JACCEW010000008.1"/>
</dbReference>
<dbReference type="GO" id="GO:0005829">
    <property type="term" value="C:cytosol"/>
    <property type="evidence" value="ECO:0007669"/>
    <property type="project" value="TreeGrafter"/>
</dbReference>
<feature type="domain" description="Glutamine amidotransferase type-2" evidence="11">
    <location>
        <begin position="2"/>
        <end position="219"/>
    </location>
</feature>
<evidence type="ECO:0000259" key="11">
    <source>
        <dbReference type="PROSITE" id="PS51278"/>
    </source>
</evidence>